<comment type="caution">
    <text evidence="2">The sequence shown here is derived from an EMBL/GenBank/DDBJ whole genome shotgun (WGS) entry which is preliminary data.</text>
</comment>
<dbReference type="Proteomes" id="UP000295560">
    <property type="component" value="Unassembled WGS sequence"/>
</dbReference>
<evidence type="ECO:0000313" key="2">
    <source>
        <dbReference type="EMBL" id="TCK21213.1"/>
    </source>
</evidence>
<dbReference type="RefSeq" id="WP_132429988.1">
    <property type="nucleotide sequence ID" value="NZ_SMFZ01000002.1"/>
</dbReference>
<gene>
    <name evidence="2" type="ORF">EV378_5192</name>
</gene>
<feature type="compositionally biased region" description="Low complexity" evidence="1">
    <location>
        <begin position="39"/>
        <end position="49"/>
    </location>
</feature>
<dbReference type="Gene3D" id="3.40.50.150">
    <property type="entry name" value="Vaccinia Virus protein VP39"/>
    <property type="match status" value="1"/>
</dbReference>
<feature type="region of interest" description="Disordered" evidence="1">
    <location>
        <begin position="39"/>
        <end position="80"/>
    </location>
</feature>
<name>A0A4R1HJY8_PSEEN</name>
<dbReference type="EMBL" id="SMFZ01000002">
    <property type="protein sequence ID" value="TCK21213.1"/>
    <property type="molecule type" value="Genomic_DNA"/>
</dbReference>
<sequence length="80" mass="8328">MIVVRDPYDELGVGYASARRPDARLVERIEAALGAGTVVDVGAGTGSSSQDRRDRAGPTDPTGGTHQASAAAEMRFNGLR</sequence>
<protein>
    <recommendedName>
        <fullName evidence="4">Methyltransferase family protein</fullName>
    </recommendedName>
</protein>
<proteinExistence type="predicted"/>
<evidence type="ECO:0000256" key="1">
    <source>
        <dbReference type="SAM" id="MobiDB-lite"/>
    </source>
</evidence>
<keyword evidence="3" id="KW-1185">Reference proteome</keyword>
<reference evidence="2 3" key="1">
    <citation type="submission" date="2019-03" db="EMBL/GenBank/DDBJ databases">
        <title>Sequencing the genomes of 1000 actinobacteria strains.</title>
        <authorList>
            <person name="Klenk H.-P."/>
        </authorList>
    </citation>
    <scope>NUCLEOTIDE SEQUENCE [LARGE SCALE GENOMIC DNA]</scope>
    <source>
        <strain evidence="2 3">DSM 44969</strain>
    </source>
</reference>
<evidence type="ECO:0000313" key="3">
    <source>
        <dbReference type="Proteomes" id="UP000295560"/>
    </source>
</evidence>
<dbReference type="AlphaFoldDB" id="A0A4R1HJY8"/>
<evidence type="ECO:0008006" key="4">
    <source>
        <dbReference type="Google" id="ProtNLM"/>
    </source>
</evidence>
<accession>A0A4R1HJY8</accession>
<dbReference type="InterPro" id="IPR029063">
    <property type="entry name" value="SAM-dependent_MTases_sf"/>
</dbReference>
<organism evidence="2 3">
    <name type="scientific">Pseudonocardia endophytica</name>
    <dbReference type="NCBI Taxonomy" id="401976"/>
    <lineage>
        <taxon>Bacteria</taxon>
        <taxon>Bacillati</taxon>
        <taxon>Actinomycetota</taxon>
        <taxon>Actinomycetes</taxon>
        <taxon>Pseudonocardiales</taxon>
        <taxon>Pseudonocardiaceae</taxon>
        <taxon>Pseudonocardia</taxon>
    </lineage>
</organism>